<sequence length="87" mass="10121">MVIMKDAKHMRQATARENAQKLRCTSTRARHVSEKDLCLVKHLVPRGKGDDKGLWYMEGIRYKQHILFREQTKKEEGVGVIEQLEGN</sequence>
<reference evidence="2 3" key="1">
    <citation type="submission" date="2023-08" db="EMBL/GenBank/DDBJ databases">
        <title>A Necator americanus chromosomal reference genome.</title>
        <authorList>
            <person name="Ilik V."/>
            <person name="Petrzelkova K.J."/>
            <person name="Pardy F."/>
            <person name="Fuh T."/>
            <person name="Niatou-Singa F.S."/>
            <person name="Gouil Q."/>
            <person name="Baker L."/>
            <person name="Ritchie M.E."/>
            <person name="Jex A.R."/>
            <person name="Gazzola D."/>
            <person name="Li H."/>
            <person name="Toshio Fujiwara R."/>
            <person name="Zhan B."/>
            <person name="Aroian R.V."/>
            <person name="Pafco B."/>
            <person name="Schwarz E.M."/>
        </authorList>
    </citation>
    <scope>NUCLEOTIDE SEQUENCE [LARGE SCALE GENOMIC DNA]</scope>
    <source>
        <strain evidence="2 3">Aroian</strain>
        <tissue evidence="2">Whole animal</tissue>
    </source>
</reference>
<name>A0ABR1DYG8_NECAM</name>
<accession>A0ABR1DYG8</accession>
<proteinExistence type="predicted"/>
<feature type="region of interest" description="Disordered" evidence="1">
    <location>
        <begin position="1"/>
        <end position="22"/>
    </location>
</feature>
<comment type="caution">
    <text evidence="2">The sequence shown here is derived from an EMBL/GenBank/DDBJ whole genome shotgun (WGS) entry which is preliminary data.</text>
</comment>
<dbReference type="EMBL" id="JAVFWL010000005">
    <property type="protein sequence ID" value="KAK6755472.1"/>
    <property type="molecule type" value="Genomic_DNA"/>
</dbReference>
<protein>
    <submittedName>
        <fullName evidence="2">Uncharacterized protein</fullName>
    </submittedName>
</protein>
<evidence type="ECO:0000313" key="3">
    <source>
        <dbReference type="Proteomes" id="UP001303046"/>
    </source>
</evidence>
<organism evidence="2 3">
    <name type="scientific">Necator americanus</name>
    <name type="common">Human hookworm</name>
    <dbReference type="NCBI Taxonomy" id="51031"/>
    <lineage>
        <taxon>Eukaryota</taxon>
        <taxon>Metazoa</taxon>
        <taxon>Ecdysozoa</taxon>
        <taxon>Nematoda</taxon>
        <taxon>Chromadorea</taxon>
        <taxon>Rhabditida</taxon>
        <taxon>Rhabditina</taxon>
        <taxon>Rhabditomorpha</taxon>
        <taxon>Strongyloidea</taxon>
        <taxon>Ancylostomatidae</taxon>
        <taxon>Bunostominae</taxon>
        <taxon>Necator</taxon>
    </lineage>
</organism>
<dbReference type="Proteomes" id="UP001303046">
    <property type="component" value="Unassembled WGS sequence"/>
</dbReference>
<gene>
    <name evidence="2" type="primary">Necator_chrV.g18859</name>
    <name evidence="2" type="ORF">RB195_014068</name>
</gene>
<evidence type="ECO:0000313" key="2">
    <source>
        <dbReference type="EMBL" id="KAK6755472.1"/>
    </source>
</evidence>
<evidence type="ECO:0000256" key="1">
    <source>
        <dbReference type="SAM" id="MobiDB-lite"/>
    </source>
</evidence>
<keyword evidence="3" id="KW-1185">Reference proteome</keyword>